<dbReference type="Pfam" id="PF00004">
    <property type="entry name" value="AAA"/>
    <property type="match status" value="1"/>
</dbReference>
<reference evidence="3 4" key="1">
    <citation type="journal article" date="2024" name="IMA Fungus">
        <title>IMA Genome - F19 : A genome assembly and annotation guide to empower mycologists, including annotated draft genome sequences of Ceratocystis pirilliformis, Diaporthe australafricana, Fusarium ophioides, Paecilomyces lecythidis, and Sporothrix stenoceras.</title>
        <authorList>
            <person name="Aylward J."/>
            <person name="Wilson A.M."/>
            <person name="Visagie C.M."/>
            <person name="Spraker J."/>
            <person name="Barnes I."/>
            <person name="Buitendag C."/>
            <person name="Ceriani C."/>
            <person name="Del Mar Angel L."/>
            <person name="du Plessis D."/>
            <person name="Fuchs T."/>
            <person name="Gasser K."/>
            <person name="Kramer D."/>
            <person name="Li W."/>
            <person name="Munsamy K."/>
            <person name="Piso A."/>
            <person name="Price J.L."/>
            <person name="Sonnekus B."/>
            <person name="Thomas C."/>
            <person name="van der Nest A."/>
            <person name="van Dijk A."/>
            <person name="van Heerden A."/>
            <person name="van Vuuren N."/>
            <person name="Yilmaz N."/>
            <person name="Duong T.A."/>
            <person name="van der Merwe N.A."/>
            <person name="Wingfield M.J."/>
            <person name="Wingfield B.D."/>
        </authorList>
    </citation>
    <scope>NUCLEOTIDE SEQUENCE [LARGE SCALE GENOMIC DNA]</scope>
    <source>
        <strain evidence="3 4">CMW 18300</strain>
    </source>
</reference>
<name>A0ABR3XQG5_9PEZI</name>
<dbReference type="EMBL" id="JAWRVE010000013">
    <property type="protein sequence ID" value="KAL1877964.1"/>
    <property type="molecule type" value="Genomic_DNA"/>
</dbReference>
<evidence type="ECO:0000259" key="2">
    <source>
        <dbReference type="Pfam" id="PF23232"/>
    </source>
</evidence>
<dbReference type="PANTHER" id="PTHR46411">
    <property type="entry name" value="FAMILY ATPASE, PUTATIVE-RELATED"/>
    <property type="match status" value="1"/>
</dbReference>
<dbReference type="InterPro" id="IPR027417">
    <property type="entry name" value="P-loop_NTPase"/>
</dbReference>
<comment type="caution">
    <text evidence="3">The sequence shown here is derived from an EMBL/GenBank/DDBJ whole genome shotgun (WGS) entry which is preliminary data.</text>
</comment>
<dbReference type="Gene3D" id="3.40.50.300">
    <property type="entry name" value="P-loop containing nucleotide triphosphate hydrolases"/>
    <property type="match status" value="1"/>
</dbReference>
<proteinExistence type="predicted"/>
<evidence type="ECO:0008006" key="5">
    <source>
        <dbReference type="Google" id="ProtNLM"/>
    </source>
</evidence>
<accession>A0ABR3XQG5</accession>
<dbReference type="InterPro" id="IPR056599">
    <property type="entry name" value="AAA_lid_fung"/>
</dbReference>
<feature type="domain" description="AAA+ ATPase lid" evidence="2">
    <location>
        <begin position="106"/>
        <end position="188"/>
    </location>
</feature>
<evidence type="ECO:0000259" key="1">
    <source>
        <dbReference type="Pfam" id="PF00004"/>
    </source>
</evidence>
<gene>
    <name evidence="3" type="ORF">Daus18300_002318</name>
</gene>
<organism evidence="3 4">
    <name type="scientific">Diaporthe australafricana</name>
    <dbReference type="NCBI Taxonomy" id="127596"/>
    <lineage>
        <taxon>Eukaryota</taxon>
        <taxon>Fungi</taxon>
        <taxon>Dikarya</taxon>
        <taxon>Ascomycota</taxon>
        <taxon>Pezizomycotina</taxon>
        <taxon>Sordariomycetes</taxon>
        <taxon>Sordariomycetidae</taxon>
        <taxon>Diaporthales</taxon>
        <taxon>Diaporthaceae</taxon>
        <taxon>Diaporthe</taxon>
    </lineage>
</organism>
<evidence type="ECO:0000313" key="4">
    <source>
        <dbReference type="Proteomes" id="UP001583177"/>
    </source>
</evidence>
<protein>
    <recommendedName>
        <fullName evidence="5">ATPase AAA-type core domain-containing protein</fullName>
    </recommendedName>
</protein>
<evidence type="ECO:0000313" key="3">
    <source>
        <dbReference type="EMBL" id="KAL1877964.1"/>
    </source>
</evidence>
<dbReference type="Proteomes" id="UP001583177">
    <property type="component" value="Unassembled WGS sequence"/>
</dbReference>
<sequence>MAEYIEKPLFTISLGQLSNEENIDQRLETIFDYSVKLGGVLLLDEADVVLEARSYENLKRNALVSVFLRMLEYYRGILFLTSNRMKSIDVAFQSRISIGVKFSHMTPDTREEIWLNFINRFDSSNQAARDDLKHRIEEIKDWSLNGRQIRNILRLAESLSFAQEKRRGALRFKHVERIAIETLNFQEIFQEEYRKPRSELAVLSNRKFHEKRAVISHRPSGSSEVHSFGE</sequence>
<keyword evidence="4" id="KW-1185">Reference proteome</keyword>
<dbReference type="PANTHER" id="PTHR46411:SF2">
    <property type="entry name" value="AAA+ ATPASE DOMAIN-CONTAINING PROTEIN"/>
    <property type="match status" value="1"/>
</dbReference>
<dbReference type="SUPFAM" id="SSF52540">
    <property type="entry name" value="P-loop containing nucleoside triphosphate hydrolases"/>
    <property type="match status" value="1"/>
</dbReference>
<dbReference type="InterPro" id="IPR003959">
    <property type="entry name" value="ATPase_AAA_core"/>
</dbReference>
<feature type="domain" description="ATPase AAA-type core" evidence="1">
    <location>
        <begin position="2"/>
        <end position="102"/>
    </location>
</feature>
<dbReference type="Pfam" id="PF23232">
    <property type="entry name" value="AAA_lid_13"/>
    <property type="match status" value="1"/>
</dbReference>